<keyword evidence="5" id="KW-1185">Reference proteome</keyword>
<sequence>MTGKISQQGVVEEIAPVDMDTLDHQEGEEEDDEEGCPESQDGCQEGVVEEVQFNQGVGAENGKETVVETVELDGIAQDAVPSDLKIYKSFKCHLCKIYFNRLHSLKSHINLLHPELDWNELYRTTIFNCGEEPCTYVGKTRADLLKHLHQEHDFMLHKVEGEFYNHDDYTLFFERLQKVHKVRFVKKRGRAVESTTQYFVCSRDGFTKSSKAFKLKEAVRKRNSTSHKIGTFCTAHVTVRHFPD</sequence>
<dbReference type="EMBL" id="MNPL01006308">
    <property type="protein sequence ID" value="OQR75492.1"/>
    <property type="molecule type" value="Genomic_DNA"/>
</dbReference>
<feature type="domain" description="C2H2-type" evidence="3">
    <location>
        <begin position="90"/>
        <end position="113"/>
    </location>
</feature>
<dbReference type="InterPro" id="IPR052797">
    <property type="entry name" value="RegFact_GeneExpr_CellDeath"/>
</dbReference>
<protein>
    <recommendedName>
        <fullName evidence="3">C2H2-type domain-containing protein</fullName>
    </recommendedName>
</protein>
<evidence type="ECO:0000256" key="1">
    <source>
        <dbReference type="PROSITE-ProRule" id="PRU00042"/>
    </source>
</evidence>
<keyword evidence="1" id="KW-0863">Zinc-finger</keyword>
<dbReference type="PROSITE" id="PS00028">
    <property type="entry name" value="ZINC_FINGER_C2H2_1"/>
    <property type="match status" value="1"/>
</dbReference>
<reference evidence="4 5" key="1">
    <citation type="journal article" date="2017" name="Gigascience">
        <title>Draft genome of the honey bee ectoparasitic mite, Tropilaelaps mercedesae, is shaped by the parasitic life history.</title>
        <authorList>
            <person name="Dong X."/>
            <person name="Armstrong S.D."/>
            <person name="Xia D."/>
            <person name="Makepeace B.L."/>
            <person name="Darby A.C."/>
            <person name="Kadowaki T."/>
        </authorList>
    </citation>
    <scope>NUCLEOTIDE SEQUENCE [LARGE SCALE GENOMIC DNA]</scope>
    <source>
        <strain evidence="4">Wuxi-XJTLU</strain>
    </source>
</reference>
<dbReference type="PANTHER" id="PTHR33936">
    <property type="entry name" value="PROTEIN CBG17840"/>
    <property type="match status" value="1"/>
</dbReference>
<evidence type="ECO:0000313" key="5">
    <source>
        <dbReference type="Proteomes" id="UP000192247"/>
    </source>
</evidence>
<feature type="non-terminal residue" evidence="4">
    <location>
        <position position="244"/>
    </location>
</feature>
<dbReference type="PROSITE" id="PS50157">
    <property type="entry name" value="ZINC_FINGER_C2H2_2"/>
    <property type="match status" value="1"/>
</dbReference>
<keyword evidence="1" id="KW-0479">Metal-binding</keyword>
<organism evidence="4 5">
    <name type="scientific">Tropilaelaps mercedesae</name>
    <dbReference type="NCBI Taxonomy" id="418985"/>
    <lineage>
        <taxon>Eukaryota</taxon>
        <taxon>Metazoa</taxon>
        <taxon>Ecdysozoa</taxon>
        <taxon>Arthropoda</taxon>
        <taxon>Chelicerata</taxon>
        <taxon>Arachnida</taxon>
        <taxon>Acari</taxon>
        <taxon>Parasitiformes</taxon>
        <taxon>Mesostigmata</taxon>
        <taxon>Gamasina</taxon>
        <taxon>Dermanyssoidea</taxon>
        <taxon>Laelapidae</taxon>
        <taxon>Tropilaelaps</taxon>
    </lineage>
</organism>
<feature type="region of interest" description="Disordered" evidence="2">
    <location>
        <begin position="1"/>
        <end position="41"/>
    </location>
</feature>
<evidence type="ECO:0000256" key="2">
    <source>
        <dbReference type="SAM" id="MobiDB-lite"/>
    </source>
</evidence>
<dbReference type="Gene3D" id="3.30.160.60">
    <property type="entry name" value="Classic Zinc Finger"/>
    <property type="match status" value="1"/>
</dbReference>
<feature type="compositionally biased region" description="Acidic residues" evidence="2">
    <location>
        <begin position="26"/>
        <end position="36"/>
    </location>
</feature>
<dbReference type="PANTHER" id="PTHR33936:SF24">
    <property type="entry name" value="C2H2-TYPE DOMAIN-CONTAINING PROTEIN"/>
    <property type="match status" value="1"/>
</dbReference>
<dbReference type="SMART" id="SM00355">
    <property type="entry name" value="ZnF_C2H2"/>
    <property type="match status" value="2"/>
</dbReference>
<dbReference type="AlphaFoldDB" id="A0A1V9XQ17"/>
<dbReference type="InParanoid" id="A0A1V9XQ17"/>
<keyword evidence="1" id="KW-0862">Zinc</keyword>
<accession>A0A1V9XQ17</accession>
<comment type="caution">
    <text evidence="4">The sequence shown here is derived from an EMBL/GenBank/DDBJ whole genome shotgun (WGS) entry which is preliminary data.</text>
</comment>
<proteinExistence type="predicted"/>
<dbReference type="GO" id="GO:0008270">
    <property type="term" value="F:zinc ion binding"/>
    <property type="evidence" value="ECO:0007669"/>
    <property type="project" value="UniProtKB-KW"/>
</dbReference>
<dbReference type="InterPro" id="IPR013087">
    <property type="entry name" value="Znf_C2H2_type"/>
</dbReference>
<evidence type="ECO:0000259" key="3">
    <source>
        <dbReference type="PROSITE" id="PS50157"/>
    </source>
</evidence>
<gene>
    <name evidence="4" type="ORF">BIW11_08383</name>
</gene>
<dbReference type="Proteomes" id="UP000192247">
    <property type="component" value="Unassembled WGS sequence"/>
</dbReference>
<name>A0A1V9XQ17_9ACAR</name>
<evidence type="ECO:0000313" key="4">
    <source>
        <dbReference type="EMBL" id="OQR75492.1"/>
    </source>
</evidence>